<evidence type="ECO:0000313" key="2">
    <source>
        <dbReference type="Proteomes" id="UP001150879"/>
    </source>
</evidence>
<name>A0A9W9T2S6_9EURO</name>
<protein>
    <submittedName>
        <fullName evidence="1">Uncharacterized protein</fullName>
    </submittedName>
</protein>
<dbReference type="AlphaFoldDB" id="A0A9W9T2S6"/>
<reference evidence="1" key="2">
    <citation type="journal article" date="2023" name="IMA Fungus">
        <title>Comparative genomic study of the Penicillium genus elucidates a diverse pangenome and 15 lateral gene transfer events.</title>
        <authorList>
            <person name="Petersen C."/>
            <person name="Sorensen T."/>
            <person name="Nielsen M.R."/>
            <person name="Sondergaard T.E."/>
            <person name="Sorensen J.L."/>
            <person name="Fitzpatrick D.A."/>
            <person name="Frisvad J.C."/>
            <person name="Nielsen K.L."/>
        </authorList>
    </citation>
    <scope>NUCLEOTIDE SEQUENCE</scope>
    <source>
        <strain evidence="1">IBT 16849</strain>
    </source>
</reference>
<comment type="caution">
    <text evidence="1">The sequence shown here is derived from an EMBL/GenBank/DDBJ whole genome shotgun (WGS) entry which is preliminary data.</text>
</comment>
<sequence>MARVEFLFWDFPRLACKNGRIMIGSESGGWSCYGIISCYQPRGTRAGPPWSVVYTYSYAVRVRCDIWRYEACSRSDWIDAQATETLGLDWQYQ</sequence>
<dbReference type="Proteomes" id="UP001150879">
    <property type="component" value="Unassembled WGS sequence"/>
</dbReference>
<keyword evidence="2" id="KW-1185">Reference proteome</keyword>
<dbReference type="EMBL" id="JAPQKP010000002">
    <property type="protein sequence ID" value="KAJ5207201.1"/>
    <property type="molecule type" value="Genomic_DNA"/>
</dbReference>
<organism evidence="1 2">
    <name type="scientific">Penicillium cf. griseofulvum</name>
    <dbReference type="NCBI Taxonomy" id="2972120"/>
    <lineage>
        <taxon>Eukaryota</taxon>
        <taxon>Fungi</taxon>
        <taxon>Dikarya</taxon>
        <taxon>Ascomycota</taxon>
        <taxon>Pezizomycotina</taxon>
        <taxon>Eurotiomycetes</taxon>
        <taxon>Eurotiomycetidae</taxon>
        <taxon>Eurotiales</taxon>
        <taxon>Aspergillaceae</taxon>
        <taxon>Penicillium</taxon>
    </lineage>
</organism>
<accession>A0A9W9T2S6</accession>
<reference evidence="1" key="1">
    <citation type="submission" date="2022-11" db="EMBL/GenBank/DDBJ databases">
        <authorList>
            <person name="Petersen C."/>
        </authorList>
    </citation>
    <scope>NUCLEOTIDE SEQUENCE</scope>
    <source>
        <strain evidence="1">IBT 16849</strain>
    </source>
</reference>
<evidence type="ECO:0000313" key="1">
    <source>
        <dbReference type="EMBL" id="KAJ5207201.1"/>
    </source>
</evidence>
<gene>
    <name evidence="1" type="ORF">N7472_003649</name>
</gene>
<proteinExistence type="predicted"/>